<dbReference type="CDD" id="cd06661">
    <property type="entry name" value="GGCT_like"/>
    <property type="match status" value="1"/>
</dbReference>
<sequence>MSLFFYGTLMSSAVLLRVLLPGEARPDRLESKGRTLKLQHAVLEGARRHTVKEEVYPALILTVNASDKVAGMLCEGLSPSDIDLLDRFEGSEYERRSVKILAQDGQVPSTQVYVWIAPREHLDSQEWDFEHFKTAKQAAWLAYSDEFTPL</sequence>
<dbReference type="Proteomes" id="UP000242875">
    <property type="component" value="Unassembled WGS sequence"/>
</dbReference>
<protein>
    <recommendedName>
        <fullName evidence="3">Putative gamma-glutamylcyclotransferase</fullName>
    </recommendedName>
</protein>
<keyword evidence="4" id="KW-0732">Signal</keyword>
<dbReference type="EMBL" id="MVBO01000057">
    <property type="protein sequence ID" value="OZJ04019.1"/>
    <property type="molecule type" value="Genomic_DNA"/>
</dbReference>
<evidence type="ECO:0000313" key="7">
    <source>
        <dbReference type="Proteomes" id="UP000242875"/>
    </source>
</evidence>
<proteinExistence type="inferred from homology"/>
<reference evidence="6 7" key="1">
    <citation type="journal article" date="2017" name="Mycologia">
        <title>Bifiguratus adelaidae, gen. et sp. nov., a new member of Mucoromycotina in endophytic and soil-dwelling habitats.</title>
        <authorList>
            <person name="Torres-Cruz T.J."/>
            <person name="Billingsley Tobias T.L."/>
            <person name="Almatruk M."/>
            <person name="Hesse C."/>
            <person name="Kuske C.R."/>
            <person name="Desiro A."/>
            <person name="Benucci G.M."/>
            <person name="Bonito G."/>
            <person name="Stajich J.E."/>
            <person name="Dunlap C."/>
            <person name="Arnold A.E."/>
            <person name="Porras-Alfaro A."/>
        </authorList>
    </citation>
    <scope>NUCLEOTIDE SEQUENCE [LARGE SCALE GENOMIC DNA]</scope>
    <source>
        <strain evidence="6 7">AZ0501</strain>
    </source>
</reference>
<dbReference type="Gene3D" id="3.10.490.10">
    <property type="entry name" value="Gamma-glutamyl cyclotransferase-like"/>
    <property type="match status" value="1"/>
</dbReference>
<dbReference type="OrthoDB" id="1044435at2759"/>
<comment type="similarity">
    <text evidence="1">Belongs to the gamma-glutamylcyclotransferase family.</text>
</comment>
<dbReference type="InterPro" id="IPR045038">
    <property type="entry name" value="AIG2-like"/>
</dbReference>
<keyword evidence="7" id="KW-1185">Reference proteome</keyword>
<evidence type="ECO:0000256" key="1">
    <source>
        <dbReference type="ARBA" id="ARBA00008861"/>
    </source>
</evidence>
<evidence type="ECO:0000256" key="4">
    <source>
        <dbReference type="SAM" id="SignalP"/>
    </source>
</evidence>
<accession>A0A261Y074</accession>
<evidence type="ECO:0000256" key="3">
    <source>
        <dbReference type="ARBA" id="ARBA00030602"/>
    </source>
</evidence>
<organism evidence="6 7">
    <name type="scientific">Bifiguratus adelaidae</name>
    <dbReference type="NCBI Taxonomy" id="1938954"/>
    <lineage>
        <taxon>Eukaryota</taxon>
        <taxon>Fungi</taxon>
        <taxon>Fungi incertae sedis</taxon>
        <taxon>Mucoromycota</taxon>
        <taxon>Mucoromycotina</taxon>
        <taxon>Endogonomycetes</taxon>
        <taxon>Endogonales</taxon>
        <taxon>Endogonales incertae sedis</taxon>
        <taxon>Bifiguratus</taxon>
    </lineage>
</organism>
<keyword evidence="2" id="KW-0808">Transferase</keyword>
<dbReference type="PANTHER" id="PTHR31544">
    <property type="entry name" value="AIG2-LIKE PROTEIN D"/>
    <property type="match status" value="1"/>
</dbReference>
<feature type="signal peptide" evidence="4">
    <location>
        <begin position="1"/>
        <end position="24"/>
    </location>
</feature>
<feature type="chain" id="PRO_5013351686" description="Putative gamma-glutamylcyclotransferase" evidence="4">
    <location>
        <begin position="25"/>
        <end position="150"/>
    </location>
</feature>
<feature type="domain" description="Gamma-glutamylcyclotransferase AIG2-like" evidence="5">
    <location>
        <begin position="3"/>
        <end position="128"/>
    </location>
</feature>
<dbReference type="SUPFAM" id="SSF110857">
    <property type="entry name" value="Gamma-glutamyl cyclotransferase-like"/>
    <property type="match status" value="1"/>
</dbReference>
<comment type="caution">
    <text evidence="6">The sequence shown here is derived from an EMBL/GenBank/DDBJ whole genome shotgun (WGS) entry which is preliminary data.</text>
</comment>
<evidence type="ECO:0000256" key="2">
    <source>
        <dbReference type="ARBA" id="ARBA00022679"/>
    </source>
</evidence>
<gene>
    <name evidence="6" type="ORF">BZG36_03763</name>
</gene>
<dbReference type="GO" id="GO:0016740">
    <property type="term" value="F:transferase activity"/>
    <property type="evidence" value="ECO:0007669"/>
    <property type="project" value="UniProtKB-KW"/>
</dbReference>
<name>A0A261Y074_9FUNG</name>
<evidence type="ECO:0000259" key="5">
    <source>
        <dbReference type="Pfam" id="PF06094"/>
    </source>
</evidence>
<dbReference type="InterPro" id="IPR013024">
    <property type="entry name" value="GGCT-like"/>
</dbReference>
<dbReference type="Pfam" id="PF06094">
    <property type="entry name" value="GGACT"/>
    <property type="match status" value="1"/>
</dbReference>
<dbReference type="InterPro" id="IPR009288">
    <property type="entry name" value="AIG2-like_dom"/>
</dbReference>
<dbReference type="PANTHER" id="PTHR31544:SF2">
    <property type="entry name" value="AIG2-LIKE PROTEIN D"/>
    <property type="match status" value="1"/>
</dbReference>
<dbReference type="AlphaFoldDB" id="A0A261Y074"/>
<evidence type="ECO:0000313" key="6">
    <source>
        <dbReference type="EMBL" id="OZJ04019.1"/>
    </source>
</evidence>
<dbReference type="InterPro" id="IPR036568">
    <property type="entry name" value="GGCT-like_sf"/>
</dbReference>